<feature type="domain" description="SnoaL-like" evidence="1">
    <location>
        <begin position="5"/>
        <end position="123"/>
    </location>
</feature>
<dbReference type="Gene3D" id="3.10.450.50">
    <property type="match status" value="1"/>
</dbReference>
<dbReference type="InterPro" id="IPR037401">
    <property type="entry name" value="SnoaL-like"/>
</dbReference>
<proteinExistence type="predicted"/>
<dbReference type="CDD" id="cd00531">
    <property type="entry name" value="NTF2_like"/>
    <property type="match status" value="1"/>
</dbReference>
<organism evidence="2 3">
    <name type="scientific">Candidatus Neomicrothrix subdominans</name>
    <dbReference type="NCBI Taxonomy" id="2954438"/>
    <lineage>
        <taxon>Bacteria</taxon>
        <taxon>Bacillati</taxon>
        <taxon>Actinomycetota</taxon>
        <taxon>Acidimicrobiia</taxon>
        <taxon>Acidimicrobiales</taxon>
        <taxon>Microthrixaceae</taxon>
        <taxon>Candidatus Neomicrothrix</taxon>
    </lineage>
</organism>
<protein>
    <submittedName>
        <fullName evidence="2">Nuclear transport factor 2 family protein</fullName>
    </submittedName>
</protein>
<dbReference type="Proteomes" id="UP000727993">
    <property type="component" value="Unassembled WGS sequence"/>
</dbReference>
<sequence length="135" mass="15662">MKSESEQIRSLAIEYAEGVDRRRFDAVAELFLESGTLEPPGALRSGRRDIAAALEGLRRYSGTFHHLGQRRVDLDGDEATGEVYCQAHHFVETDGRREDRVVFIRYQDAYVRRLEGWRFASRRLEVDWVEERMSG</sequence>
<accession>A0A936NG28</accession>
<evidence type="ECO:0000313" key="2">
    <source>
        <dbReference type="EMBL" id="MBK9298326.1"/>
    </source>
</evidence>
<dbReference type="EMBL" id="JADJZA010000008">
    <property type="protein sequence ID" value="MBK9298326.1"/>
    <property type="molecule type" value="Genomic_DNA"/>
</dbReference>
<evidence type="ECO:0000313" key="3">
    <source>
        <dbReference type="Proteomes" id="UP000727993"/>
    </source>
</evidence>
<dbReference type="Pfam" id="PF13577">
    <property type="entry name" value="SnoaL_4"/>
    <property type="match status" value="1"/>
</dbReference>
<name>A0A936NG28_9ACTN</name>
<reference evidence="2 3" key="1">
    <citation type="submission" date="2020-10" db="EMBL/GenBank/DDBJ databases">
        <title>Connecting structure to function with the recovery of over 1000 high-quality activated sludge metagenome-assembled genomes encoding full-length rRNA genes using long-read sequencing.</title>
        <authorList>
            <person name="Singleton C.M."/>
            <person name="Petriglieri F."/>
            <person name="Kristensen J.M."/>
            <person name="Kirkegaard R.H."/>
            <person name="Michaelsen T.Y."/>
            <person name="Andersen M.H."/>
            <person name="Karst S.M."/>
            <person name="Dueholm M.S."/>
            <person name="Nielsen P.H."/>
            <person name="Albertsen M."/>
        </authorList>
    </citation>
    <scope>NUCLEOTIDE SEQUENCE [LARGE SCALE GENOMIC DNA]</scope>
    <source>
        <strain evidence="2">Lyne_18-Q3-R50-59_MAXAC.006</strain>
    </source>
</reference>
<dbReference type="SUPFAM" id="SSF54427">
    <property type="entry name" value="NTF2-like"/>
    <property type="match status" value="1"/>
</dbReference>
<evidence type="ECO:0000259" key="1">
    <source>
        <dbReference type="Pfam" id="PF13577"/>
    </source>
</evidence>
<comment type="caution">
    <text evidence="2">The sequence shown here is derived from an EMBL/GenBank/DDBJ whole genome shotgun (WGS) entry which is preliminary data.</text>
</comment>
<gene>
    <name evidence="2" type="ORF">IPN02_16090</name>
</gene>
<dbReference type="InterPro" id="IPR032710">
    <property type="entry name" value="NTF2-like_dom_sf"/>
</dbReference>
<dbReference type="AlphaFoldDB" id="A0A936NG28"/>